<protein>
    <submittedName>
        <fullName evidence="1">Uncharacterized protein</fullName>
    </submittedName>
</protein>
<name>A0A0F8XWS0_9ZZZZ</name>
<organism evidence="1">
    <name type="scientific">marine sediment metagenome</name>
    <dbReference type="NCBI Taxonomy" id="412755"/>
    <lineage>
        <taxon>unclassified sequences</taxon>
        <taxon>metagenomes</taxon>
        <taxon>ecological metagenomes</taxon>
    </lineage>
</organism>
<evidence type="ECO:0000313" key="1">
    <source>
        <dbReference type="EMBL" id="KKK73557.1"/>
    </source>
</evidence>
<comment type="caution">
    <text evidence="1">The sequence shown here is derived from an EMBL/GenBank/DDBJ whole genome shotgun (WGS) entry which is preliminary data.</text>
</comment>
<accession>A0A0F8XWS0</accession>
<feature type="non-terminal residue" evidence="1">
    <location>
        <position position="170"/>
    </location>
</feature>
<sequence>MDEGGPISGPLRSQLAEDILSEVISPEYIAIALPFASVGLGIRGTGFVRLGSAAKVAKMSPSERVAQVAANLLGTGLEPGLVRGTMRGLTAFARDPRTLSRIPQAVRNTALFKRGVQSLREVSASFAREAGGGVPGADNPLRLNRVMKDIAQEFDESFSGGGFGAHRATT</sequence>
<reference evidence="1" key="1">
    <citation type="journal article" date="2015" name="Nature">
        <title>Complex archaea that bridge the gap between prokaryotes and eukaryotes.</title>
        <authorList>
            <person name="Spang A."/>
            <person name="Saw J.H."/>
            <person name="Jorgensen S.L."/>
            <person name="Zaremba-Niedzwiedzka K."/>
            <person name="Martijn J."/>
            <person name="Lind A.E."/>
            <person name="van Eijk R."/>
            <person name="Schleper C."/>
            <person name="Guy L."/>
            <person name="Ettema T.J."/>
        </authorList>
    </citation>
    <scope>NUCLEOTIDE SEQUENCE</scope>
</reference>
<dbReference type="EMBL" id="LAZR01056737">
    <property type="protein sequence ID" value="KKK73557.1"/>
    <property type="molecule type" value="Genomic_DNA"/>
</dbReference>
<proteinExistence type="predicted"/>
<gene>
    <name evidence="1" type="ORF">LCGC14_2892650</name>
</gene>
<dbReference type="AlphaFoldDB" id="A0A0F8XWS0"/>